<evidence type="ECO:0000313" key="5">
    <source>
        <dbReference type="Proteomes" id="UP000294813"/>
    </source>
</evidence>
<dbReference type="GO" id="GO:0006260">
    <property type="term" value="P:DNA replication"/>
    <property type="evidence" value="ECO:0007669"/>
    <property type="project" value="UniProtKB-UniRule"/>
</dbReference>
<dbReference type="Proteomes" id="UP000294813">
    <property type="component" value="Unassembled WGS sequence"/>
</dbReference>
<dbReference type="Pfam" id="PF02616">
    <property type="entry name" value="SMC_ScpA"/>
    <property type="match status" value="1"/>
</dbReference>
<evidence type="ECO:0000256" key="2">
    <source>
        <dbReference type="ARBA" id="ARBA00044777"/>
    </source>
</evidence>
<sequence length="245" mass="27990">MAYQVNLPVFEGPFDLLYHLIEKHEVDIYDIPIAQIAEEYLAYLRQMDELDLEVASSFVVMAAQLLSIKARMLLPAPTMEGDSGGEPEPVDPRAELVERLLEYRKFKAVAEVLKAQEGIAAQVYPRVVDPASLAHLFREVNPLEGVMMGDLLAALQKALRRQRRDEMVADVPREEVSVQQRMNEVLANLQQTPAEPAPLERFFTGNHYRDELIVTFLALLELVRLRRIRLLQRETLGAIYVLLRE</sequence>
<protein>
    <recommendedName>
        <fullName evidence="2 3">Segregation and condensation protein A</fullName>
    </recommendedName>
</protein>
<dbReference type="AlphaFoldDB" id="A0A4R2RLL9"/>
<dbReference type="OrthoDB" id="9811016at2"/>
<evidence type="ECO:0000256" key="1">
    <source>
        <dbReference type="ARBA" id="ARBA00022829"/>
    </source>
</evidence>
<proteinExistence type="inferred from homology"/>
<comment type="function">
    <text evidence="3">Participates in chromosomal partition during cell division. May act via the formation of a condensin-like complex containing Smc and ScpB that pull DNA away from mid-cell into both cell halves.</text>
</comment>
<keyword evidence="3" id="KW-0963">Cytoplasm</keyword>
<keyword evidence="5" id="KW-1185">Reference proteome</keyword>
<comment type="subunit">
    <text evidence="3">Component of a cohesin-like complex composed of ScpA, ScpB and the Smc homodimer, in which ScpA and ScpB bind to the head domain of Smc. The presence of the three proteins is required for the association of the complex with DNA.</text>
</comment>
<dbReference type="Gene3D" id="6.10.250.2410">
    <property type="match status" value="1"/>
</dbReference>
<organism evidence="4 5">
    <name type="scientific">Heliophilum fasciatum</name>
    <dbReference type="NCBI Taxonomy" id="35700"/>
    <lineage>
        <taxon>Bacteria</taxon>
        <taxon>Bacillati</taxon>
        <taxon>Bacillota</taxon>
        <taxon>Clostridia</taxon>
        <taxon>Eubacteriales</taxon>
        <taxon>Heliobacteriaceae</taxon>
        <taxon>Heliophilum</taxon>
    </lineage>
</organism>
<dbReference type="GO" id="GO:0007059">
    <property type="term" value="P:chromosome segregation"/>
    <property type="evidence" value="ECO:0007669"/>
    <property type="project" value="UniProtKB-UniRule"/>
</dbReference>
<dbReference type="GO" id="GO:0051301">
    <property type="term" value="P:cell division"/>
    <property type="evidence" value="ECO:0007669"/>
    <property type="project" value="UniProtKB-KW"/>
</dbReference>
<name>A0A4R2RLL9_9FIRM</name>
<evidence type="ECO:0000256" key="3">
    <source>
        <dbReference type="HAMAP-Rule" id="MF_01805"/>
    </source>
</evidence>
<dbReference type="EMBL" id="SLXT01000015">
    <property type="protein sequence ID" value="TCP63788.1"/>
    <property type="molecule type" value="Genomic_DNA"/>
</dbReference>
<comment type="similarity">
    <text evidence="3">Belongs to the ScpA family.</text>
</comment>
<comment type="subcellular location">
    <subcellularLocation>
        <location evidence="3">Cytoplasm</location>
    </subcellularLocation>
    <text evidence="3">Associated with two foci at the outer edges of the nucleoid region in young cells, and at four foci within both cell halves in older cells.</text>
</comment>
<comment type="caution">
    <text evidence="4">The sequence shown here is derived from an EMBL/GenBank/DDBJ whole genome shotgun (WGS) entry which is preliminary data.</text>
</comment>
<gene>
    <name evidence="3" type="primary">scpA</name>
    <name evidence="4" type="ORF">EDD73_11534</name>
</gene>
<evidence type="ECO:0000313" key="4">
    <source>
        <dbReference type="EMBL" id="TCP63788.1"/>
    </source>
</evidence>
<dbReference type="HAMAP" id="MF_01805">
    <property type="entry name" value="ScpA"/>
    <property type="match status" value="1"/>
</dbReference>
<accession>A0A4R2RLL9</accession>
<keyword evidence="3" id="KW-0132">Cell division</keyword>
<dbReference type="PANTHER" id="PTHR33969:SF2">
    <property type="entry name" value="SEGREGATION AND CONDENSATION PROTEIN A"/>
    <property type="match status" value="1"/>
</dbReference>
<keyword evidence="1 3" id="KW-0159">Chromosome partition</keyword>
<dbReference type="InterPro" id="IPR003768">
    <property type="entry name" value="ScpA"/>
</dbReference>
<keyword evidence="3" id="KW-0131">Cell cycle</keyword>
<dbReference type="GO" id="GO:0005737">
    <property type="term" value="C:cytoplasm"/>
    <property type="evidence" value="ECO:0007669"/>
    <property type="project" value="UniProtKB-SubCell"/>
</dbReference>
<reference evidence="4 5" key="1">
    <citation type="submission" date="2019-03" db="EMBL/GenBank/DDBJ databases">
        <title>Genomic Encyclopedia of Type Strains, Phase IV (KMG-IV): sequencing the most valuable type-strain genomes for metagenomic binning, comparative biology and taxonomic classification.</title>
        <authorList>
            <person name="Goeker M."/>
        </authorList>
    </citation>
    <scope>NUCLEOTIDE SEQUENCE [LARGE SCALE GENOMIC DNA]</scope>
    <source>
        <strain evidence="4 5">DSM 11170</strain>
    </source>
</reference>
<dbReference type="PANTHER" id="PTHR33969">
    <property type="entry name" value="SEGREGATION AND CONDENSATION PROTEIN A"/>
    <property type="match status" value="1"/>
</dbReference>
<dbReference type="RefSeq" id="WP_131919458.1">
    <property type="nucleotide sequence ID" value="NZ_JAOQNU010000014.1"/>
</dbReference>